<dbReference type="EnsemblPlants" id="LPERR11G08270.1">
    <property type="protein sequence ID" value="LPERR11G08270.1"/>
    <property type="gene ID" value="LPERR11G08270"/>
</dbReference>
<dbReference type="SUPFAM" id="SSF52096">
    <property type="entry name" value="ClpP/crotonase"/>
    <property type="match status" value="1"/>
</dbReference>
<dbReference type="Gramene" id="LPERR11G08270.1">
    <property type="protein sequence ID" value="LPERR11G08270.1"/>
    <property type="gene ID" value="LPERR11G08270"/>
</dbReference>
<evidence type="ECO:0008006" key="3">
    <source>
        <dbReference type="Google" id="ProtNLM"/>
    </source>
</evidence>
<dbReference type="HOGENOM" id="CLU_098101_0_0_1"/>
<sequence length="236" mass="25593">MGLCELSLKDGMFFLTIAGDGDGDGENYLTTEEFIAELEQKLKEIRGRCRPSSKGLVTIFAGSIRDGGGDGAVDYDTAAYRTAEAVRALFDMPIPTAAAVAGDVRSSLALSLVLAHDDMCVRDEAVFEVPDVLRDGRRLSHTYLLAALLRDKASYSYPMTVSGMVLQSKAMKGSDLSYWEWTECVGDSRESVTARATSIVGTSIGKVRDGKAYVATRKSFFPESWKAVSEFLGDKP</sequence>
<reference evidence="1" key="3">
    <citation type="submission" date="2015-04" db="UniProtKB">
        <authorList>
            <consortium name="EnsemblPlants"/>
        </authorList>
    </citation>
    <scope>IDENTIFICATION</scope>
</reference>
<dbReference type="PANTHER" id="PTHR43459">
    <property type="entry name" value="ENOYL-COA HYDRATASE"/>
    <property type="match status" value="1"/>
</dbReference>
<dbReference type="Gene3D" id="3.90.226.10">
    <property type="entry name" value="2-enoyl-CoA Hydratase, Chain A, domain 1"/>
    <property type="match status" value="1"/>
</dbReference>
<dbReference type="Proteomes" id="UP000032180">
    <property type="component" value="Chromosome 11"/>
</dbReference>
<reference evidence="1 2" key="1">
    <citation type="submission" date="2012-08" db="EMBL/GenBank/DDBJ databases">
        <title>Oryza genome evolution.</title>
        <authorList>
            <person name="Wing R.A."/>
        </authorList>
    </citation>
    <scope>NUCLEOTIDE SEQUENCE</scope>
</reference>
<reference evidence="2" key="2">
    <citation type="submission" date="2013-12" db="EMBL/GenBank/DDBJ databases">
        <authorList>
            <person name="Yu Y."/>
            <person name="Lee S."/>
            <person name="de Baynast K."/>
            <person name="Wissotski M."/>
            <person name="Liu L."/>
            <person name="Talag J."/>
            <person name="Goicoechea J."/>
            <person name="Angelova A."/>
            <person name="Jetty R."/>
            <person name="Kudrna D."/>
            <person name="Golser W."/>
            <person name="Rivera L."/>
            <person name="Zhang J."/>
            <person name="Wing R."/>
        </authorList>
    </citation>
    <scope>NUCLEOTIDE SEQUENCE</scope>
</reference>
<evidence type="ECO:0000313" key="1">
    <source>
        <dbReference type="EnsemblPlants" id="LPERR11G08270.1"/>
    </source>
</evidence>
<protein>
    <recommendedName>
        <fullName evidence="3">EF-hand domain-containing protein</fullName>
    </recommendedName>
</protein>
<dbReference type="PANTHER" id="PTHR43459:SF1">
    <property type="entry name" value="EG:BACN32G11.4 PROTEIN"/>
    <property type="match status" value="1"/>
</dbReference>
<accession>A0A0D9XR60</accession>
<name>A0A0D9XR60_9ORYZ</name>
<proteinExistence type="predicted"/>
<dbReference type="AlphaFoldDB" id="A0A0D9XR60"/>
<dbReference type="InterPro" id="IPR018247">
    <property type="entry name" value="EF_Hand_1_Ca_BS"/>
</dbReference>
<organism evidence="1 2">
    <name type="scientific">Leersia perrieri</name>
    <dbReference type="NCBI Taxonomy" id="77586"/>
    <lineage>
        <taxon>Eukaryota</taxon>
        <taxon>Viridiplantae</taxon>
        <taxon>Streptophyta</taxon>
        <taxon>Embryophyta</taxon>
        <taxon>Tracheophyta</taxon>
        <taxon>Spermatophyta</taxon>
        <taxon>Magnoliopsida</taxon>
        <taxon>Liliopsida</taxon>
        <taxon>Poales</taxon>
        <taxon>Poaceae</taxon>
        <taxon>BOP clade</taxon>
        <taxon>Oryzoideae</taxon>
        <taxon>Oryzeae</taxon>
        <taxon>Oryzinae</taxon>
        <taxon>Leersia</taxon>
    </lineage>
</organism>
<dbReference type="PROSITE" id="PS00018">
    <property type="entry name" value="EF_HAND_1"/>
    <property type="match status" value="1"/>
</dbReference>
<evidence type="ECO:0000313" key="2">
    <source>
        <dbReference type="Proteomes" id="UP000032180"/>
    </source>
</evidence>
<dbReference type="STRING" id="77586.A0A0D9XR60"/>
<dbReference type="InterPro" id="IPR029045">
    <property type="entry name" value="ClpP/crotonase-like_dom_sf"/>
</dbReference>
<keyword evidence="2" id="KW-1185">Reference proteome</keyword>